<keyword evidence="1" id="KW-0472">Membrane</keyword>
<evidence type="ECO:0000313" key="3">
    <source>
        <dbReference type="Proteomes" id="UP000190102"/>
    </source>
</evidence>
<reference evidence="3" key="1">
    <citation type="submission" date="2017-02" db="EMBL/GenBank/DDBJ databases">
        <authorList>
            <person name="Varghese N."/>
            <person name="Submissions S."/>
        </authorList>
    </citation>
    <scope>NUCLEOTIDE SEQUENCE [LARGE SCALE GENOMIC DNA]</scope>
    <source>
        <strain evidence="3">ATCC BAA-34</strain>
    </source>
</reference>
<feature type="transmembrane region" description="Helical" evidence="1">
    <location>
        <begin position="6"/>
        <end position="25"/>
    </location>
</feature>
<proteinExistence type="predicted"/>
<gene>
    <name evidence="2" type="ORF">SAMN02745119_01969</name>
</gene>
<dbReference type="STRING" id="115783.SAMN02745119_01969"/>
<keyword evidence="1" id="KW-0812">Transmembrane</keyword>
<evidence type="ECO:0000256" key="1">
    <source>
        <dbReference type="SAM" id="Phobius"/>
    </source>
</evidence>
<organism evidence="2 3">
    <name type="scientific">Trichlorobacter thiogenes</name>
    <dbReference type="NCBI Taxonomy" id="115783"/>
    <lineage>
        <taxon>Bacteria</taxon>
        <taxon>Pseudomonadati</taxon>
        <taxon>Thermodesulfobacteriota</taxon>
        <taxon>Desulfuromonadia</taxon>
        <taxon>Geobacterales</taxon>
        <taxon>Geobacteraceae</taxon>
        <taxon>Trichlorobacter</taxon>
    </lineage>
</organism>
<evidence type="ECO:0000313" key="2">
    <source>
        <dbReference type="EMBL" id="SJZ91134.1"/>
    </source>
</evidence>
<dbReference type="AlphaFoldDB" id="A0A1T4PHU9"/>
<keyword evidence="3" id="KW-1185">Reference proteome</keyword>
<dbReference type="OrthoDB" id="9956206at2"/>
<dbReference type="Proteomes" id="UP000190102">
    <property type="component" value="Unassembled WGS sequence"/>
</dbReference>
<accession>A0A1T4PHU9</accession>
<keyword evidence="1" id="KW-1133">Transmembrane helix</keyword>
<protein>
    <submittedName>
        <fullName evidence="2">Uncharacterized protein</fullName>
    </submittedName>
</protein>
<dbReference type="RefSeq" id="WP_153304309.1">
    <property type="nucleotide sequence ID" value="NZ_FUWR01000010.1"/>
</dbReference>
<name>A0A1T4PHU9_9BACT</name>
<sequence>MHTLTLRLLIATVPLILLMTIITLSETIKKHHGKRTIKKAAAGALRGLAQGPHIKI</sequence>
<dbReference type="EMBL" id="FUWR01000010">
    <property type="protein sequence ID" value="SJZ91134.1"/>
    <property type="molecule type" value="Genomic_DNA"/>
</dbReference>